<dbReference type="InterPro" id="IPR036291">
    <property type="entry name" value="NAD(P)-bd_dom_sf"/>
</dbReference>
<dbReference type="GO" id="GO:0016491">
    <property type="term" value="F:oxidoreductase activity"/>
    <property type="evidence" value="ECO:0007669"/>
    <property type="project" value="InterPro"/>
</dbReference>
<dbReference type="SUPFAM" id="SSF50129">
    <property type="entry name" value="GroES-like"/>
    <property type="match status" value="1"/>
</dbReference>
<dbReference type="InterPro" id="IPR020843">
    <property type="entry name" value="ER"/>
</dbReference>
<dbReference type="InterPro" id="IPR013149">
    <property type="entry name" value="ADH-like_C"/>
</dbReference>
<dbReference type="Pfam" id="PF00107">
    <property type="entry name" value="ADH_zinc_N"/>
    <property type="match status" value="1"/>
</dbReference>
<dbReference type="RefSeq" id="WP_067878112.1">
    <property type="nucleotide sequence ID" value="NZ_JAAXOP010000012.1"/>
</dbReference>
<dbReference type="Pfam" id="PF08240">
    <property type="entry name" value="ADH_N"/>
    <property type="match status" value="1"/>
</dbReference>
<keyword evidence="4" id="KW-1185">Reference proteome</keyword>
<dbReference type="SUPFAM" id="SSF51735">
    <property type="entry name" value="NAD(P)-binding Rossmann-fold domains"/>
    <property type="match status" value="1"/>
</dbReference>
<dbReference type="Proteomes" id="UP000565711">
    <property type="component" value="Unassembled WGS sequence"/>
</dbReference>
<dbReference type="PANTHER" id="PTHR44154">
    <property type="entry name" value="QUINONE OXIDOREDUCTASE"/>
    <property type="match status" value="1"/>
</dbReference>
<dbReference type="InterPro" id="IPR051603">
    <property type="entry name" value="Zinc-ADH_QOR/CCCR"/>
</dbReference>
<feature type="domain" description="Enoyl reductase (ER)" evidence="2">
    <location>
        <begin position="10"/>
        <end position="327"/>
    </location>
</feature>
<comment type="caution">
    <text evidence="3">The sequence shown here is derived from an EMBL/GenBank/DDBJ whole genome shotgun (WGS) entry which is preliminary data.</text>
</comment>
<dbReference type="SMART" id="SM00829">
    <property type="entry name" value="PKS_ER"/>
    <property type="match status" value="1"/>
</dbReference>
<dbReference type="AlphaFoldDB" id="A0A846Y3L7"/>
<dbReference type="PANTHER" id="PTHR44154:SF1">
    <property type="entry name" value="QUINONE OXIDOREDUCTASE"/>
    <property type="match status" value="1"/>
</dbReference>
<dbReference type="Gene3D" id="3.90.180.10">
    <property type="entry name" value="Medium-chain alcohol dehydrogenases, catalytic domain"/>
    <property type="match status" value="1"/>
</dbReference>
<evidence type="ECO:0000313" key="4">
    <source>
        <dbReference type="Proteomes" id="UP000565711"/>
    </source>
</evidence>
<dbReference type="EMBL" id="JAAXOP010000012">
    <property type="protein sequence ID" value="NKY52540.1"/>
    <property type="molecule type" value="Genomic_DNA"/>
</dbReference>
<reference evidence="3 4" key="1">
    <citation type="submission" date="2020-04" db="EMBL/GenBank/DDBJ databases">
        <title>MicrobeNet Type strains.</title>
        <authorList>
            <person name="Nicholson A.C."/>
        </authorList>
    </citation>
    <scope>NUCLEOTIDE SEQUENCE [LARGE SCALE GENOMIC DNA]</scope>
    <source>
        <strain evidence="3 4">JCM 12354</strain>
    </source>
</reference>
<accession>A0A846Y3L7</accession>
<protein>
    <submittedName>
        <fullName evidence="3">Zinc-binding dehydrogenase</fullName>
    </submittedName>
</protein>
<name>A0A846Y3L7_9NOCA</name>
<organism evidence="3 4">
    <name type="scientific">Nocardia vermiculata</name>
    <dbReference type="NCBI Taxonomy" id="257274"/>
    <lineage>
        <taxon>Bacteria</taxon>
        <taxon>Bacillati</taxon>
        <taxon>Actinomycetota</taxon>
        <taxon>Actinomycetes</taxon>
        <taxon>Mycobacteriales</taxon>
        <taxon>Nocardiaceae</taxon>
        <taxon>Nocardia</taxon>
    </lineage>
</organism>
<sequence>MRAVQAREFGGPEVLVLGDLPQPEPAPEEVRIEVAAADVMFLDTRLRSGWGTDYFPVRPPYVPGGAIAGIVREAGAAADPSWVGRRVMSVTTASGIGGGVPVGGYAEQALAKADTLIEVPEQVSFEQAAALVHDGRMAVALFERAEVHPGDHVLITAAAGGLGTLLIQFAHQAGATVVAAARGRAKLDLTTRLGADVAVDYSETGWPDRVLAATGGAGPRIVWDGAGGALGETALGLVADAGRFLGYGAAAGEFVTTTGVERAKARGVDVIGLHDLDADFDAAARRALAQVAAGTIEVVVGQSFPLEQAHEAHSAIEARAALGRTLLVR</sequence>
<evidence type="ECO:0000259" key="2">
    <source>
        <dbReference type="SMART" id="SM00829"/>
    </source>
</evidence>
<proteinExistence type="predicted"/>
<dbReference type="InterPro" id="IPR011032">
    <property type="entry name" value="GroES-like_sf"/>
</dbReference>
<keyword evidence="1" id="KW-0521">NADP</keyword>
<evidence type="ECO:0000313" key="3">
    <source>
        <dbReference type="EMBL" id="NKY52540.1"/>
    </source>
</evidence>
<gene>
    <name evidence="3" type="ORF">HGA08_20255</name>
</gene>
<evidence type="ECO:0000256" key="1">
    <source>
        <dbReference type="ARBA" id="ARBA00022857"/>
    </source>
</evidence>
<dbReference type="InterPro" id="IPR013154">
    <property type="entry name" value="ADH-like_N"/>
</dbReference>
<dbReference type="Gene3D" id="3.40.50.720">
    <property type="entry name" value="NAD(P)-binding Rossmann-like Domain"/>
    <property type="match status" value="1"/>
</dbReference>